<feature type="compositionally biased region" description="Polar residues" evidence="1">
    <location>
        <begin position="422"/>
        <end position="445"/>
    </location>
</feature>
<name>A0A6A6Y0H0_9PEZI</name>
<evidence type="ECO:0000256" key="1">
    <source>
        <dbReference type="SAM" id="MobiDB-lite"/>
    </source>
</evidence>
<reference evidence="4" key="3">
    <citation type="submission" date="2025-04" db="UniProtKB">
        <authorList>
            <consortium name="RefSeq"/>
        </authorList>
    </citation>
    <scope>IDENTIFICATION</scope>
    <source>
        <strain evidence="4">CBS 304.34</strain>
    </source>
</reference>
<feature type="compositionally biased region" description="Basic and acidic residues" evidence="1">
    <location>
        <begin position="388"/>
        <end position="413"/>
    </location>
</feature>
<feature type="compositionally biased region" description="Polar residues" evidence="1">
    <location>
        <begin position="458"/>
        <end position="470"/>
    </location>
</feature>
<feature type="region of interest" description="Disordered" evidence="1">
    <location>
        <begin position="135"/>
        <end position="159"/>
    </location>
</feature>
<dbReference type="RefSeq" id="XP_033569280.1">
    <property type="nucleotide sequence ID" value="XM_033726284.1"/>
</dbReference>
<sequence length="522" mass="58604">MLDENLPTFYIKPSTDAVKHHQSFYYTQYGSEPEATYSLHYLDPSTNEATNTYAAAIFDAHNPDVLFAEVLVKPGWTQPSLSQEDIRRNGGVPPPPQPIMPTEFAIQLYNPDQEVMIRQQTGKWGGSNSYEFSMPQSSFRTPSASTLDRSQNDPSADAATPKINFVWRKESKLSKNMTCFLTGKSTDPTGKKNRSREPDIAIAMFEGLKAITILESNLYRVDMEDYKGLEVVLLLGAAAMRDIYFGDAKAAFHITDPATRKNSGGIMGRKTSSPVQPVVTPPLTGRATAQPQKLPLRPGPKGAAVGALYNQSSRNETQRQSLPPINTGNTPPPRFDPRKQWEIDAETARLKAQVEAEDKERKRLQDIERRKRLKAEEEEAKKTKRFLETEERERRRRQAEVDKETERLRKKYGDQGSLAPPAQQSNRHSTPNIQFQAPGQPQHRQSYAPAQPPRPNNPYLQTAATSRPTASQSSFFGGGGSLRPDNGQRLNSGQKKKSFWKLRSHSDVESPNTLRKKQSSMF</sequence>
<feature type="compositionally biased region" description="Basic residues" evidence="1">
    <location>
        <begin position="494"/>
        <end position="503"/>
    </location>
</feature>
<protein>
    <submittedName>
        <fullName evidence="2 4">Uncharacterized protein</fullName>
    </submittedName>
</protein>
<evidence type="ECO:0000313" key="4">
    <source>
        <dbReference type="RefSeq" id="XP_033569280.1"/>
    </source>
</evidence>
<proteinExistence type="predicted"/>
<evidence type="ECO:0000313" key="2">
    <source>
        <dbReference type="EMBL" id="KAF2802316.1"/>
    </source>
</evidence>
<feature type="region of interest" description="Disordered" evidence="1">
    <location>
        <begin position="258"/>
        <end position="338"/>
    </location>
</feature>
<dbReference type="Proteomes" id="UP000504636">
    <property type="component" value="Unplaced"/>
</dbReference>
<keyword evidence="3" id="KW-1185">Reference proteome</keyword>
<feature type="compositionally biased region" description="Polar residues" evidence="1">
    <location>
        <begin position="309"/>
        <end position="329"/>
    </location>
</feature>
<dbReference type="EMBL" id="MU003724">
    <property type="protein sequence ID" value="KAF2802316.1"/>
    <property type="molecule type" value="Genomic_DNA"/>
</dbReference>
<dbReference type="OrthoDB" id="3357341at2759"/>
<feature type="compositionally biased region" description="Low complexity" evidence="1">
    <location>
        <begin position="271"/>
        <end position="282"/>
    </location>
</feature>
<gene>
    <name evidence="2 4" type="ORF">BDZ99DRAFT_527679</name>
</gene>
<accession>A0A6A6Y0H0</accession>
<reference evidence="4" key="2">
    <citation type="submission" date="2020-04" db="EMBL/GenBank/DDBJ databases">
        <authorList>
            <consortium name="NCBI Genome Project"/>
        </authorList>
    </citation>
    <scope>NUCLEOTIDE SEQUENCE</scope>
    <source>
        <strain evidence="4">CBS 304.34</strain>
    </source>
</reference>
<dbReference type="AlphaFoldDB" id="A0A6A6Y0H0"/>
<reference evidence="2 4" key="1">
    <citation type="journal article" date="2020" name="Stud. Mycol.">
        <title>101 Dothideomycetes genomes: a test case for predicting lifestyles and emergence of pathogens.</title>
        <authorList>
            <person name="Haridas S."/>
            <person name="Albert R."/>
            <person name="Binder M."/>
            <person name="Bloem J."/>
            <person name="Labutti K."/>
            <person name="Salamov A."/>
            <person name="Andreopoulos B."/>
            <person name="Baker S."/>
            <person name="Barry K."/>
            <person name="Bills G."/>
            <person name="Bluhm B."/>
            <person name="Cannon C."/>
            <person name="Castanera R."/>
            <person name="Culley D."/>
            <person name="Daum C."/>
            <person name="Ezra D."/>
            <person name="Gonzalez J."/>
            <person name="Henrissat B."/>
            <person name="Kuo A."/>
            <person name="Liang C."/>
            <person name="Lipzen A."/>
            <person name="Lutzoni F."/>
            <person name="Magnuson J."/>
            <person name="Mondo S."/>
            <person name="Nolan M."/>
            <person name="Ohm R."/>
            <person name="Pangilinan J."/>
            <person name="Park H.-J."/>
            <person name="Ramirez L."/>
            <person name="Alfaro M."/>
            <person name="Sun H."/>
            <person name="Tritt A."/>
            <person name="Yoshinaga Y."/>
            <person name="Zwiers L.-H."/>
            <person name="Turgeon B."/>
            <person name="Goodwin S."/>
            <person name="Spatafora J."/>
            <person name="Crous P."/>
            <person name="Grigoriev I."/>
        </authorList>
    </citation>
    <scope>NUCLEOTIDE SEQUENCE</scope>
    <source>
        <strain evidence="2 4">CBS 304.34</strain>
    </source>
</reference>
<organism evidence="2">
    <name type="scientific">Mytilinidion resinicola</name>
    <dbReference type="NCBI Taxonomy" id="574789"/>
    <lineage>
        <taxon>Eukaryota</taxon>
        <taxon>Fungi</taxon>
        <taxon>Dikarya</taxon>
        <taxon>Ascomycota</taxon>
        <taxon>Pezizomycotina</taxon>
        <taxon>Dothideomycetes</taxon>
        <taxon>Pleosporomycetidae</taxon>
        <taxon>Mytilinidiales</taxon>
        <taxon>Mytilinidiaceae</taxon>
        <taxon>Mytilinidion</taxon>
    </lineage>
</organism>
<feature type="region of interest" description="Disordered" evidence="1">
    <location>
        <begin position="388"/>
        <end position="522"/>
    </location>
</feature>
<dbReference type="GeneID" id="54467177"/>
<feature type="compositionally biased region" description="Polar residues" evidence="1">
    <location>
        <begin position="135"/>
        <end position="154"/>
    </location>
</feature>
<evidence type="ECO:0000313" key="3">
    <source>
        <dbReference type="Proteomes" id="UP000504636"/>
    </source>
</evidence>